<evidence type="ECO:0000313" key="2">
    <source>
        <dbReference type="EMBL" id="KAF3798956.1"/>
    </source>
</evidence>
<dbReference type="PANTHER" id="PTHR42044:SF2">
    <property type="entry name" value="DUF676 DOMAIN-CONTAINING PROTEIN"/>
    <property type="match status" value="1"/>
</dbReference>
<keyword evidence="1" id="KW-0472">Membrane</keyword>
<name>A0A8H4C7S9_COLGL</name>
<gene>
    <name evidence="2" type="ORF">GCG54_00010628</name>
</gene>
<feature type="transmembrane region" description="Helical" evidence="1">
    <location>
        <begin position="199"/>
        <end position="218"/>
    </location>
</feature>
<reference evidence="2" key="1">
    <citation type="journal article" date="2020" name="Phytopathology">
        <title>Genome sequence and comparative analysis of Colletotrichum gloeosporioides isolated from Liriodendron leaves.</title>
        <authorList>
            <person name="Fu F.F."/>
            <person name="Hao Z."/>
            <person name="Wang P."/>
            <person name="Lu Y."/>
            <person name="Xue L.J."/>
            <person name="Wei G."/>
            <person name="Tian Y."/>
            <person name="Baishi H."/>
            <person name="Xu H."/>
            <person name="Shi J."/>
            <person name="Cheng T."/>
            <person name="Wang G."/>
            <person name="Yi Y."/>
            <person name="Chen J."/>
        </authorList>
    </citation>
    <scope>NUCLEOTIDE SEQUENCE</scope>
    <source>
        <strain evidence="2">Lc1</strain>
    </source>
</reference>
<proteinExistence type="predicted"/>
<dbReference type="PANTHER" id="PTHR42044">
    <property type="entry name" value="DUF676 DOMAIN-CONTAINING PROTEIN-RELATED"/>
    <property type="match status" value="1"/>
</dbReference>
<keyword evidence="3" id="KW-1185">Reference proteome</keyword>
<protein>
    <submittedName>
        <fullName evidence="2">Uncharacterized protein</fullName>
    </submittedName>
</protein>
<dbReference type="GeneID" id="69017756"/>
<dbReference type="AlphaFoldDB" id="A0A8H4C7S9"/>
<dbReference type="Proteomes" id="UP000613401">
    <property type="component" value="Unassembled WGS sequence"/>
</dbReference>
<evidence type="ECO:0000313" key="3">
    <source>
        <dbReference type="Proteomes" id="UP000613401"/>
    </source>
</evidence>
<keyword evidence="1" id="KW-0812">Transmembrane</keyword>
<comment type="caution">
    <text evidence="2">The sequence shown here is derived from an EMBL/GenBank/DDBJ whole genome shotgun (WGS) entry which is preliminary data.</text>
</comment>
<dbReference type="EMBL" id="WVTB01000089">
    <property type="protein sequence ID" value="KAF3798956.1"/>
    <property type="molecule type" value="Genomic_DNA"/>
</dbReference>
<organism evidence="2 3">
    <name type="scientific">Colletotrichum gloeosporioides</name>
    <name type="common">Anthracnose fungus</name>
    <name type="synonym">Glomerella cingulata</name>
    <dbReference type="NCBI Taxonomy" id="474922"/>
    <lineage>
        <taxon>Eukaryota</taxon>
        <taxon>Fungi</taxon>
        <taxon>Dikarya</taxon>
        <taxon>Ascomycota</taxon>
        <taxon>Pezizomycotina</taxon>
        <taxon>Sordariomycetes</taxon>
        <taxon>Hypocreomycetidae</taxon>
        <taxon>Glomerellales</taxon>
        <taxon>Glomerellaceae</taxon>
        <taxon>Colletotrichum</taxon>
        <taxon>Colletotrichum gloeosporioides species complex</taxon>
    </lineage>
</organism>
<evidence type="ECO:0000256" key="1">
    <source>
        <dbReference type="SAM" id="Phobius"/>
    </source>
</evidence>
<keyword evidence="1" id="KW-1133">Transmembrane helix</keyword>
<dbReference type="RefSeq" id="XP_045258116.1">
    <property type="nucleotide sequence ID" value="XM_045410548.1"/>
</dbReference>
<reference evidence="2" key="2">
    <citation type="submission" date="2020-03" db="EMBL/GenBank/DDBJ databases">
        <authorList>
            <person name="Fu F.-F."/>
            <person name="Chen J."/>
        </authorList>
    </citation>
    <scope>NUCLEOTIDE SEQUENCE</scope>
    <source>
        <strain evidence="2">Lc1</strain>
    </source>
</reference>
<accession>A0A8H4C7S9</accession>
<sequence>MATGFSGAAPKNLRWSRHGANLAEECATTQALRAVVCNKIARAAKNDKGDRGRRDINKTNAIEVKSAFCDAFHRIETITNSLAQHALAFKISVLQLASLITPSIKLSKKLTEDVTEIELVRSDKELWPKQPFALLQDDLREMWKMLPGLMTSLRTHVANHRAHLSRSHLKDIIVQLSLAIVEVGMITLAVPMFMILPGILFAAWLALSMSLVLALSWLMNGSNIIVNCDEFGNSTPEAEEDEEKWIFIGGMGTSSTHLSQCTLPRLARLFGKSFSGIQMATYGLPFDMLLLAIQRCFPFQTQASRALYSELRTALLDAAVTRVAVLAHNNGTLPTALVLARLCADIQPEKLNKLEIYTFGAAASEFVVPLGDSRKSRFEEAVIDERGPHIEHFAYANDPFAQMGVLRAVNKKFDGRFCGGVYIIHNQIPQPSGHWVPDQRPVMLLTDYLSALFPDPSSPSAPSSLLDYVMVIDRDIAERRELAAMANHAQTKRTRKDNRRLSWTALGATVGGKNGLLDGGVIGLELARKGCRDCDGHRGREVSWLHRYVQTGWVVEKKDSNPVADAMGILCGHQ</sequence>